<dbReference type="InterPro" id="IPR033932">
    <property type="entry name" value="YtcJ-like"/>
</dbReference>
<dbReference type="AlphaFoldDB" id="A0A3S0JN28"/>
<dbReference type="Pfam" id="PF07969">
    <property type="entry name" value="Amidohydro_3"/>
    <property type="match status" value="1"/>
</dbReference>
<evidence type="ECO:0000259" key="1">
    <source>
        <dbReference type="Pfam" id="PF07969"/>
    </source>
</evidence>
<dbReference type="InterPro" id="IPR011059">
    <property type="entry name" value="Metal-dep_hydrolase_composite"/>
</dbReference>
<accession>A0A3S0JN28</accession>
<keyword evidence="2" id="KW-0378">Hydrolase</keyword>
<dbReference type="SUPFAM" id="SSF51556">
    <property type="entry name" value="Metallo-dependent hydrolases"/>
    <property type="match status" value="1"/>
</dbReference>
<organism evidence="2 3">
    <name type="scientific">Deinococcus radiophilus</name>
    <dbReference type="NCBI Taxonomy" id="32062"/>
    <lineage>
        <taxon>Bacteria</taxon>
        <taxon>Thermotogati</taxon>
        <taxon>Deinococcota</taxon>
        <taxon>Deinococci</taxon>
        <taxon>Deinococcales</taxon>
        <taxon>Deinococcaceae</taxon>
        <taxon>Deinococcus</taxon>
    </lineage>
</organism>
<comment type="caution">
    <text evidence="2">The sequence shown here is derived from an EMBL/GenBank/DDBJ whole genome shotgun (WGS) entry which is preliminary data.</text>
</comment>
<dbReference type="SUPFAM" id="SSF51338">
    <property type="entry name" value="Composite domain of metallo-dependent hydrolases"/>
    <property type="match status" value="1"/>
</dbReference>
<sequence>MSALQQSPPIQLIQAQIMTQDPTQPQVEAALVGGGRVLAAGALVDLQAMAPKAERLDHRDLILTPGLCDAHTHLVTYGFTLSQVQLRGVSSVQEVQRRVAERAATTPPGEWIQGDGFLLSEMGLSRYPTAAELDEVSPHHPVALYSRDHHMRWVNSRALELAGIHADTPDPPGGQVVRPPQADGLGSLLENATALVNRVIPQAGDAAYLQAARVASEDLRARGFVSTHTMAFEAPQAARALQALEREEALPLRIWACVPHTELDAIERLGLAGQRGGGLFQLGGVKFFADGALGSRTAWMHAPGFADGSGTGIALDSPEVILEGGRRALALGLVPVTHAIGDRANTEVLNVYDQLRPLADHAGVRLRIEHAQHLRDEDLPRFSGLVASLQPTHMPADAALIRELMPHREALSFASRSLMQRGAILAFGSDAPVMPPSAQDNFAASVTRQGDSGGQIAPAEALTPEEVLWAHTRGPAIAAGWEDEGVIRPGSRAAFTLWDRLGGESTALVL</sequence>
<dbReference type="PANTHER" id="PTHR22642">
    <property type="entry name" value="IMIDAZOLONEPROPIONASE"/>
    <property type="match status" value="1"/>
</dbReference>
<dbReference type="InterPro" id="IPR013108">
    <property type="entry name" value="Amidohydro_3"/>
</dbReference>
<dbReference type="RefSeq" id="WP_126352771.1">
    <property type="nucleotide sequence ID" value="NZ_RXPE01000027.1"/>
</dbReference>
<dbReference type="OrthoDB" id="9767366at2"/>
<dbReference type="Gene3D" id="2.30.40.10">
    <property type="entry name" value="Urease, subunit C, domain 1"/>
    <property type="match status" value="1"/>
</dbReference>
<protein>
    <submittedName>
        <fullName evidence="2">Amidohydrolase</fullName>
    </submittedName>
</protein>
<evidence type="ECO:0000313" key="2">
    <source>
        <dbReference type="EMBL" id="RTR25443.1"/>
    </source>
</evidence>
<evidence type="ECO:0000313" key="3">
    <source>
        <dbReference type="Proteomes" id="UP000277766"/>
    </source>
</evidence>
<name>A0A3S0JN28_9DEIO</name>
<reference evidence="2 3" key="1">
    <citation type="submission" date="2018-12" db="EMBL/GenBank/DDBJ databases">
        <title>Deinococcus radiophilus ATCC 27603 genome sequencing and assembly.</title>
        <authorList>
            <person name="Maclea K.S."/>
            <person name="Maynard C.R."/>
        </authorList>
    </citation>
    <scope>NUCLEOTIDE SEQUENCE [LARGE SCALE GENOMIC DNA]</scope>
    <source>
        <strain evidence="2 3">ATCC 27603</strain>
    </source>
</reference>
<keyword evidence="3" id="KW-1185">Reference proteome</keyword>
<gene>
    <name evidence="2" type="ORF">EJ104_10765</name>
</gene>
<dbReference type="EMBL" id="RXPE01000027">
    <property type="protein sequence ID" value="RTR25443.1"/>
    <property type="molecule type" value="Genomic_DNA"/>
</dbReference>
<dbReference type="Proteomes" id="UP000277766">
    <property type="component" value="Unassembled WGS sequence"/>
</dbReference>
<dbReference type="InterPro" id="IPR032466">
    <property type="entry name" value="Metal_Hydrolase"/>
</dbReference>
<proteinExistence type="predicted"/>
<dbReference type="Gene3D" id="3.10.310.70">
    <property type="match status" value="1"/>
</dbReference>
<dbReference type="GO" id="GO:0016810">
    <property type="term" value="F:hydrolase activity, acting on carbon-nitrogen (but not peptide) bonds"/>
    <property type="evidence" value="ECO:0007669"/>
    <property type="project" value="InterPro"/>
</dbReference>
<dbReference type="Gene3D" id="3.20.20.140">
    <property type="entry name" value="Metal-dependent hydrolases"/>
    <property type="match status" value="1"/>
</dbReference>
<dbReference type="PANTHER" id="PTHR22642:SF2">
    <property type="entry name" value="PROTEIN LONG AFTER FAR-RED 3"/>
    <property type="match status" value="1"/>
</dbReference>
<feature type="domain" description="Amidohydrolase 3" evidence="1">
    <location>
        <begin position="60"/>
        <end position="500"/>
    </location>
</feature>
<dbReference type="CDD" id="cd01300">
    <property type="entry name" value="YtcJ_like"/>
    <property type="match status" value="1"/>
</dbReference>